<name>F6EYB4_SPHCR</name>
<dbReference type="HOGENOM" id="CLU_1128033_0_0_5"/>
<dbReference type="RefSeq" id="WP_013848307.1">
    <property type="nucleotide sequence ID" value="NC_015593.1"/>
</dbReference>
<evidence type="ECO:0000313" key="3">
    <source>
        <dbReference type="Proteomes" id="UP000007150"/>
    </source>
</evidence>
<dbReference type="AlphaFoldDB" id="F6EYB4"/>
<keyword evidence="3" id="KW-1185">Reference proteome</keyword>
<evidence type="ECO:0000256" key="1">
    <source>
        <dbReference type="SAM" id="MobiDB-lite"/>
    </source>
</evidence>
<evidence type="ECO:0000313" key="2">
    <source>
        <dbReference type="EMBL" id="AEG50067.1"/>
    </source>
</evidence>
<organism evidence="2 3">
    <name type="scientific">Sphingobium chlorophenolicum L-1</name>
    <dbReference type="NCBI Taxonomy" id="690566"/>
    <lineage>
        <taxon>Bacteria</taxon>
        <taxon>Pseudomonadati</taxon>
        <taxon>Pseudomonadota</taxon>
        <taxon>Alphaproteobacteria</taxon>
        <taxon>Sphingomonadales</taxon>
        <taxon>Sphingomonadaceae</taxon>
        <taxon>Sphingobium</taxon>
    </lineage>
</organism>
<accession>F6EYB4</accession>
<gene>
    <name evidence="2" type="ORF">Sphch_2406</name>
</gene>
<dbReference type="Proteomes" id="UP000007150">
    <property type="component" value="Chromosome 1"/>
</dbReference>
<dbReference type="EMBL" id="CP002798">
    <property type="protein sequence ID" value="AEG50067.1"/>
    <property type="molecule type" value="Genomic_DNA"/>
</dbReference>
<feature type="compositionally biased region" description="Pro residues" evidence="1">
    <location>
        <begin position="220"/>
        <end position="233"/>
    </location>
</feature>
<reference evidence="2 3" key="1">
    <citation type="submission" date="2011-05" db="EMBL/GenBank/DDBJ databases">
        <title>Complete sequence of chromosome 1 of Sphingobium chlorophenolicum L-1.</title>
        <authorList>
            <consortium name="US DOE Joint Genome Institute"/>
            <person name="Lucas S."/>
            <person name="Han J."/>
            <person name="Lapidus A."/>
            <person name="Cheng J.-F."/>
            <person name="Goodwin L."/>
            <person name="Pitluck S."/>
            <person name="Peters L."/>
            <person name="Daligault H."/>
            <person name="Han C."/>
            <person name="Tapia R."/>
            <person name="Land M."/>
            <person name="Hauser L."/>
            <person name="Kyrpides N."/>
            <person name="Ivanova N."/>
            <person name="Pagani I."/>
            <person name="Turner P."/>
            <person name="Copley S."/>
            <person name="Woyke T."/>
        </authorList>
    </citation>
    <scope>NUCLEOTIDE SEQUENCE [LARGE SCALE GENOMIC DNA]</scope>
    <source>
        <strain evidence="2 3">L-1</strain>
    </source>
</reference>
<protein>
    <submittedName>
        <fullName evidence="2">Uncharacterized protein</fullName>
    </submittedName>
</protein>
<dbReference type="KEGG" id="sch:Sphch_2406"/>
<feature type="region of interest" description="Disordered" evidence="1">
    <location>
        <begin position="206"/>
        <end position="252"/>
    </location>
</feature>
<proteinExistence type="predicted"/>
<sequence length="252" mass="29010">MSILNFVDQDQLDELNEDPRIAFMELVNLAQRSLHDQTKFLDEDERSDWIKIEDLRLSFMNVVLASAKRFEVEPFVSMEVPHRKQFDMRDYDQFKFDLDHYVTQLVLDNSLRSKADTVAILPKTKDTIRGYINGLRECIEKGNMDQKKRDALLHRLDALEAELEKRRVSMVAVARIAYHLWAVPGSMWASYDVANKLLSSMMHNVAEAKEQESTQKQLPPSEPPKVLSPPRQPAPNLFAGASFADDSDEVPF</sequence>